<evidence type="ECO:0000256" key="5">
    <source>
        <dbReference type="ARBA" id="ARBA00022741"/>
    </source>
</evidence>
<keyword evidence="6 10" id="KW-0067">ATP-binding</keyword>
<dbReference type="GO" id="GO:0031491">
    <property type="term" value="F:nucleosome binding"/>
    <property type="evidence" value="ECO:0007669"/>
    <property type="project" value="EnsemblFungi"/>
</dbReference>
<evidence type="ECO:0000256" key="7">
    <source>
        <dbReference type="ARBA" id="ARBA00022842"/>
    </source>
</evidence>
<dbReference type="GO" id="GO:0033314">
    <property type="term" value="P:mitotic DNA replication checkpoint signaling"/>
    <property type="evidence" value="ECO:0007669"/>
    <property type="project" value="TreeGrafter"/>
</dbReference>
<dbReference type="SUPFAM" id="SSF82061">
    <property type="entry name" value="BAH domain"/>
    <property type="match status" value="1"/>
</dbReference>
<evidence type="ECO:0000256" key="10">
    <source>
        <dbReference type="RuleBase" id="RU365058"/>
    </source>
</evidence>
<keyword evidence="4" id="KW-0479">Metal-binding</keyword>
<keyword evidence="5 10" id="KW-0547">Nucleotide-binding</keyword>
<evidence type="ECO:0000256" key="2">
    <source>
        <dbReference type="ARBA" id="ARBA00008398"/>
    </source>
</evidence>
<feature type="compositionally biased region" description="Acidic residues" evidence="11">
    <location>
        <begin position="290"/>
        <end position="308"/>
    </location>
</feature>
<feature type="compositionally biased region" description="Low complexity" evidence="11">
    <location>
        <begin position="253"/>
        <end position="271"/>
    </location>
</feature>
<organism evidence="13 14">
    <name type="scientific">Naumovozyma dairenensis (strain ATCC 10597 / BCRC 20456 / CBS 421 / NBRC 0211 / NRRL Y-12639)</name>
    <name type="common">Saccharomyces dairenensis</name>
    <dbReference type="NCBI Taxonomy" id="1071378"/>
    <lineage>
        <taxon>Eukaryota</taxon>
        <taxon>Fungi</taxon>
        <taxon>Dikarya</taxon>
        <taxon>Ascomycota</taxon>
        <taxon>Saccharomycotina</taxon>
        <taxon>Saccharomycetes</taxon>
        <taxon>Saccharomycetales</taxon>
        <taxon>Saccharomycetaceae</taxon>
        <taxon>Naumovozyma</taxon>
    </lineage>
</organism>
<dbReference type="Gene3D" id="3.40.50.300">
    <property type="entry name" value="P-loop containing nucleotide triphosphate hydrolases"/>
    <property type="match status" value="1"/>
</dbReference>
<name>G0WA08_NAUDC</name>
<dbReference type="Pfam" id="PF00004">
    <property type="entry name" value="AAA"/>
    <property type="match status" value="1"/>
</dbReference>
<dbReference type="GO" id="GO:0006270">
    <property type="term" value="P:DNA replication initiation"/>
    <property type="evidence" value="ECO:0007669"/>
    <property type="project" value="EnsemblFungi"/>
</dbReference>
<dbReference type="PROSITE" id="PS51038">
    <property type="entry name" value="BAH"/>
    <property type="match status" value="1"/>
</dbReference>
<dbReference type="GO" id="GO:0005656">
    <property type="term" value="C:nuclear pre-replicative complex"/>
    <property type="evidence" value="ECO:0007669"/>
    <property type="project" value="EnsemblFungi"/>
</dbReference>
<dbReference type="CDD" id="cd00009">
    <property type="entry name" value="AAA"/>
    <property type="match status" value="1"/>
</dbReference>
<feature type="region of interest" description="Disordered" evidence="11">
    <location>
        <begin position="215"/>
        <end position="339"/>
    </location>
</feature>
<dbReference type="GO" id="GO:0030466">
    <property type="term" value="P:silent mating-type cassette heterochromatin formation"/>
    <property type="evidence" value="ECO:0007669"/>
    <property type="project" value="EnsemblFungi"/>
</dbReference>
<accession>G0WA08</accession>
<dbReference type="GO" id="GO:0016887">
    <property type="term" value="F:ATP hydrolysis activity"/>
    <property type="evidence" value="ECO:0007669"/>
    <property type="project" value="EnsemblFungi"/>
</dbReference>
<sequence length="897" mass="102799">MAESWDDLKGWEIIITDENGNILDENQRRRRRRGKEEKVYLERKSDNLRIGRGDSVVMNNKKTDTWAVYMIHEIRLNTLNNLVEIWSFNYLRWFELDAIQFFKAFDKDQLKGTPTIEDLNRIIAENVNKSELYLTLELSEILLVDFISMANIMSQEDWDKSENNPKKDFVVRYISYPSTEKFREINFCEEKEIMLRFKPKVAMDYIKSRARPILGRFENGDPTGEKRRKRFSPEERIKTFTAINDGYKESDSDASNSDSDAGSGSDVNNSSTDEMNETEDESGSFSNSDIEIENEDELVSDHDDEDVDFGLPRMKSMSKKPVPGRKRGRPPKEGGTRKYPHRLTVQGLTIPKTSEGTPVIRKFTKRNVNRAKKKYTPFSKRFRSIAAIPDLRKVSSFKESSDKSDLAHHNLEDKLKTSNGHKVVETIFSKVKRQLYSSHGKEEIVKSKNFDEYLPARENKFASIYLSIYSALESESATTLYVAGTPGVGKTLTIKEVIKDLISSANQHELPKFKFVEINGLKMVKATDSYEVLWNKISGERLTWAASMESLEFYFNKVPQNKKFATVVLLDELDALVNKSQDIMYNFFNWTTYTNAKLIVIAVANTMDLPERQLGSKVSSRIGFTRIMFTGYTHEELKNIIDFRLKGLNGSYFYVDSQTGSAIQLESTEETDPLPAGMKKIRLQMSPDAIEIASRKVASVSGDARRALKICKRAAEIAETNYMVKHGYSYDATINSDETAKEGKSEDTDQEEVQTIHIRHIMQALNESLNSHTVDYISHLPFTSKLFLYALLNLTKKNGLYEQNLGDVIDEIKLLLDINGTNKFIVGINETLYGNSQKDAIEQLRIVSWDFTINHLVEADVLIKVNMKNERSSCIKLNISSDEIRRAIDQDIYIKDL</sequence>
<dbReference type="GO" id="GO:0003688">
    <property type="term" value="F:DNA replication origin binding"/>
    <property type="evidence" value="ECO:0007669"/>
    <property type="project" value="EnsemblFungi"/>
</dbReference>
<dbReference type="GO" id="GO:0005524">
    <property type="term" value="F:ATP binding"/>
    <property type="evidence" value="ECO:0007669"/>
    <property type="project" value="UniProtKB-KW"/>
</dbReference>
<dbReference type="InterPro" id="IPR050311">
    <property type="entry name" value="ORC1/CDC6"/>
</dbReference>
<dbReference type="SMART" id="SM00382">
    <property type="entry name" value="AAA"/>
    <property type="match status" value="1"/>
</dbReference>
<dbReference type="GeneID" id="11495276"/>
<evidence type="ECO:0000313" key="13">
    <source>
        <dbReference type="EMBL" id="CCD24619.1"/>
    </source>
</evidence>
<keyword evidence="14" id="KW-1185">Reference proteome</keyword>
<dbReference type="OMA" id="IMYNFFN"/>
<comment type="subcellular location">
    <subcellularLocation>
        <location evidence="1 10">Nucleus</location>
    </subcellularLocation>
</comment>
<dbReference type="eggNOG" id="KOG1514">
    <property type="taxonomic scope" value="Eukaryota"/>
</dbReference>
<dbReference type="EMBL" id="HE580270">
    <property type="protein sequence ID" value="CCD24619.1"/>
    <property type="molecule type" value="Genomic_DNA"/>
</dbReference>
<evidence type="ECO:0000256" key="6">
    <source>
        <dbReference type="ARBA" id="ARBA00022840"/>
    </source>
</evidence>
<dbReference type="Pfam" id="PF01426">
    <property type="entry name" value="BAH"/>
    <property type="match status" value="1"/>
</dbReference>
<dbReference type="PANTHER" id="PTHR10763:SF23">
    <property type="entry name" value="ORIGIN RECOGNITION COMPLEX SUBUNIT 1"/>
    <property type="match status" value="1"/>
</dbReference>
<dbReference type="SMART" id="SM00439">
    <property type="entry name" value="BAH"/>
    <property type="match status" value="1"/>
</dbReference>
<evidence type="ECO:0000259" key="12">
    <source>
        <dbReference type="PROSITE" id="PS51038"/>
    </source>
</evidence>
<dbReference type="AlphaFoldDB" id="G0WA08"/>
<dbReference type="Pfam" id="PF21312">
    <property type="entry name" value="WHD_ORC1"/>
    <property type="match status" value="1"/>
</dbReference>
<dbReference type="InterPro" id="IPR027417">
    <property type="entry name" value="P-loop_NTPase"/>
</dbReference>
<dbReference type="KEGG" id="ndi:NDAI_0D03050"/>
<dbReference type="GO" id="GO:0043007">
    <property type="term" value="P:maintenance of rDNA"/>
    <property type="evidence" value="ECO:0007669"/>
    <property type="project" value="EnsemblFungi"/>
</dbReference>
<dbReference type="GO" id="GO:0005664">
    <property type="term" value="C:nuclear origin of replication recognition complex"/>
    <property type="evidence" value="ECO:0007669"/>
    <property type="project" value="EnsemblFungi"/>
</dbReference>
<dbReference type="HOGENOM" id="CLU_012774_1_1_1"/>
<evidence type="ECO:0000256" key="4">
    <source>
        <dbReference type="ARBA" id="ARBA00022723"/>
    </source>
</evidence>
<feature type="compositionally biased region" description="Basic residues" evidence="11">
    <location>
        <begin position="316"/>
        <end position="329"/>
    </location>
</feature>
<feature type="domain" description="BAH" evidence="12">
    <location>
        <begin position="48"/>
        <end position="186"/>
    </location>
</feature>
<dbReference type="GO" id="GO:0031261">
    <property type="term" value="C:DNA replication preinitiation complex"/>
    <property type="evidence" value="ECO:0007669"/>
    <property type="project" value="EnsemblFungi"/>
</dbReference>
<dbReference type="InterPro" id="IPR003593">
    <property type="entry name" value="AAA+_ATPase"/>
</dbReference>
<evidence type="ECO:0000256" key="1">
    <source>
        <dbReference type="ARBA" id="ARBA00004123"/>
    </source>
</evidence>
<evidence type="ECO:0000313" key="14">
    <source>
        <dbReference type="Proteomes" id="UP000000689"/>
    </source>
</evidence>
<evidence type="ECO:0000256" key="9">
    <source>
        <dbReference type="ARBA" id="ARBA00023242"/>
    </source>
</evidence>
<dbReference type="InterPro" id="IPR043151">
    <property type="entry name" value="BAH_sf"/>
</dbReference>
<dbReference type="GO" id="GO:0046872">
    <property type="term" value="F:metal ion binding"/>
    <property type="evidence" value="ECO:0007669"/>
    <property type="project" value="UniProtKB-KW"/>
</dbReference>
<dbReference type="Proteomes" id="UP000000689">
    <property type="component" value="Chromosome 4"/>
</dbReference>
<dbReference type="FunFam" id="3.40.50.300:FF:000199">
    <property type="entry name" value="Origin recognition complex subunit 1"/>
    <property type="match status" value="1"/>
</dbReference>
<reference evidence="13 14" key="1">
    <citation type="journal article" date="2011" name="Proc. Natl. Acad. Sci. U.S.A.">
        <title>Evolutionary erosion of yeast sex chromosomes by mating-type switching accidents.</title>
        <authorList>
            <person name="Gordon J.L."/>
            <person name="Armisen D."/>
            <person name="Proux-Wera E."/>
            <person name="Oheigeartaigh S.S."/>
            <person name="Byrne K.P."/>
            <person name="Wolfe K.H."/>
        </authorList>
    </citation>
    <scope>NUCLEOTIDE SEQUENCE [LARGE SCALE GENOMIC DNA]</scope>
    <source>
        <strain evidence="14">ATCC 10597 / BCRC 20456 / CBS 421 / NBRC 0211 / NRRL Y-12639</strain>
    </source>
</reference>
<dbReference type="InterPro" id="IPR001025">
    <property type="entry name" value="BAH_dom"/>
</dbReference>
<dbReference type="GO" id="GO:0006267">
    <property type="term" value="P:pre-replicative complex assembly involved in nuclear cell cycle DNA replication"/>
    <property type="evidence" value="ECO:0007669"/>
    <property type="project" value="EnsemblFungi"/>
</dbReference>
<dbReference type="SUPFAM" id="SSF52540">
    <property type="entry name" value="P-loop containing nucleoside triphosphate hydrolases"/>
    <property type="match status" value="1"/>
</dbReference>
<dbReference type="GO" id="GO:0034728">
    <property type="term" value="P:nucleosome organization"/>
    <property type="evidence" value="ECO:0007669"/>
    <property type="project" value="EnsemblFungi"/>
</dbReference>
<dbReference type="Pfam" id="PF17872">
    <property type="entry name" value="AAA_lid_10"/>
    <property type="match status" value="1"/>
</dbReference>
<protein>
    <recommendedName>
        <fullName evidence="10">Origin recognition complex subunit 1</fullName>
    </recommendedName>
</protein>
<dbReference type="RefSeq" id="XP_003669862.1">
    <property type="nucleotide sequence ID" value="XM_003669814.1"/>
</dbReference>
<dbReference type="PANTHER" id="PTHR10763">
    <property type="entry name" value="CELL DIVISION CONTROL PROTEIN 6-RELATED"/>
    <property type="match status" value="1"/>
</dbReference>
<comment type="function">
    <text evidence="10">Component of the origin recognition complex (ORC) that binds origins of replication. DNA-binding is ATP-dependent, however specific DNA sequences that define origins of replication have not been identified so far. ORC is required to assemble the pre-replication complex necessary to initiate DNA replication.</text>
</comment>
<evidence type="ECO:0000256" key="11">
    <source>
        <dbReference type="SAM" id="MobiDB-lite"/>
    </source>
</evidence>
<evidence type="ECO:0000256" key="8">
    <source>
        <dbReference type="ARBA" id="ARBA00023125"/>
    </source>
</evidence>
<dbReference type="InterPro" id="IPR041083">
    <property type="entry name" value="AAA_lid_10"/>
</dbReference>
<proteinExistence type="inferred from homology"/>
<keyword evidence="3 10" id="KW-0235">DNA replication</keyword>
<comment type="subunit">
    <text evidence="10">ORC is composed of six subunits.</text>
</comment>
<keyword evidence="8 10" id="KW-0238">DNA-binding</keyword>
<dbReference type="Gene3D" id="1.10.8.60">
    <property type="match status" value="1"/>
</dbReference>
<comment type="similarity">
    <text evidence="2 10">Belongs to the ORC1 family.</text>
</comment>
<dbReference type="InterPro" id="IPR003959">
    <property type="entry name" value="ATPase_AAA_core"/>
</dbReference>
<dbReference type="Gene3D" id="2.30.30.490">
    <property type="match status" value="1"/>
</dbReference>
<evidence type="ECO:0000256" key="3">
    <source>
        <dbReference type="ARBA" id="ARBA00022705"/>
    </source>
</evidence>
<dbReference type="STRING" id="1071378.G0WA08"/>
<keyword evidence="9 10" id="KW-0539">Nucleus</keyword>
<keyword evidence="7" id="KW-0460">Magnesium</keyword>
<dbReference type="OrthoDB" id="1926878at2759"/>
<dbReference type="InterPro" id="IPR048867">
    <property type="entry name" value="WHD_ORC1"/>
</dbReference>
<gene>
    <name evidence="13" type="primary">NDAI0D03050</name>
    <name evidence="13" type="ordered locus">NDAI_0D03050</name>
</gene>